<dbReference type="GO" id="GO:0015297">
    <property type="term" value="F:antiporter activity"/>
    <property type="evidence" value="ECO:0007669"/>
    <property type="project" value="UniProtKB-KW"/>
</dbReference>
<feature type="transmembrane region" description="Helical" evidence="10">
    <location>
        <begin position="271"/>
        <end position="295"/>
    </location>
</feature>
<evidence type="ECO:0000256" key="1">
    <source>
        <dbReference type="ARBA" id="ARBA00004429"/>
    </source>
</evidence>
<dbReference type="PIRSF" id="PIRSF006603">
    <property type="entry name" value="DinF"/>
    <property type="match status" value="1"/>
</dbReference>
<evidence type="ECO:0000256" key="2">
    <source>
        <dbReference type="ARBA" id="ARBA00022448"/>
    </source>
</evidence>
<feature type="transmembrane region" description="Helical" evidence="10">
    <location>
        <begin position="237"/>
        <end position="265"/>
    </location>
</feature>
<dbReference type="OrthoDB" id="9780160at2"/>
<keyword evidence="5 10" id="KW-0812">Transmembrane</keyword>
<evidence type="ECO:0000313" key="11">
    <source>
        <dbReference type="EMBL" id="SFS76286.1"/>
    </source>
</evidence>
<evidence type="ECO:0000256" key="3">
    <source>
        <dbReference type="ARBA" id="ARBA00022449"/>
    </source>
</evidence>
<feature type="transmembrane region" description="Helical" evidence="10">
    <location>
        <begin position="47"/>
        <end position="72"/>
    </location>
</feature>
<reference evidence="12" key="1">
    <citation type="submission" date="2016-10" db="EMBL/GenBank/DDBJ databases">
        <authorList>
            <person name="Varghese N."/>
            <person name="Submissions S."/>
        </authorList>
    </citation>
    <scope>NUCLEOTIDE SEQUENCE [LARGE SCALE GENOMIC DNA]</scope>
    <source>
        <strain evidence="12">DSM 26894</strain>
    </source>
</reference>
<feature type="transmembrane region" description="Helical" evidence="10">
    <location>
        <begin position="131"/>
        <end position="149"/>
    </location>
</feature>
<dbReference type="InterPro" id="IPR002528">
    <property type="entry name" value="MATE_fam"/>
</dbReference>
<name>A0A1I6SH61_9RHOB</name>
<keyword evidence="4" id="KW-1003">Cell membrane</keyword>
<dbReference type="InterPro" id="IPR050222">
    <property type="entry name" value="MATE_MdtK"/>
</dbReference>
<organism evidence="11 12">
    <name type="scientific">Alloyangia pacifica</name>
    <dbReference type="NCBI Taxonomy" id="311180"/>
    <lineage>
        <taxon>Bacteria</taxon>
        <taxon>Pseudomonadati</taxon>
        <taxon>Pseudomonadota</taxon>
        <taxon>Alphaproteobacteria</taxon>
        <taxon>Rhodobacterales</taxon>
        <taxon>Roseobacteraceae</taxon>
        <taxon>Alloyangia</taxon>
    </lineage>
</organism>
<keyword evidence="12" id="KW-1185">Reference proteome</keyword>
<feature type="transmembrane region" description="Helical" evidence="10">
    <location>
        <begin position="316"/>
        <end position="336"/>
    </location>
</feature>
<dbReference type="GO" id="GO:0005886">
    <property type="term" value="C:plasma membrane"/>
    <property type="evidence" value="ECO:0007669"/>
    <property type="project" value="UniProtKB-SubCell"/>
</dbReference>
<feature type="transmembrane region" description="Helical" evidence="10">
    <location>
        <begin position="192"/>
        <end position="216"/>
    </location>
</feature>
<feature type="transmembrane region" description="Helical" evidence="10">
    <location>
        <begin position="93"/>
        <end position="111"/>
    </location>
</feature>
<dbReference type="GO" id="GO:0006811">
    <property type="term" value="P:monoatomic ion transport"/>
    <property type="evidence" value="ECO:0007669"/>
    <property type="project" value="UniProtKB-KW"/>
</dbReference>
<proteinExistence type="predicted"/>
<dbReference type="AlphaFoldDB" id="A0A1I6SH61"/>
<keyword evidence="2" id="KW-0813">Transport</keyword>
<feature type="transmembrane region" description="Helical" evidence="10">
    <location>
        <begin position="394"/>
        <end position="415"/>
    </location>
</feature>
<evidence type="ECO:0000256" key="4">
    <source>
        <dbReference type="ARBA" id="ARBA00022475"/>
    </source>
</evidence>
<keyword evidence="6 10" id="KW-1133">Transmembrane helix</keyword>
<evidence type="ECO:0000313" key="12">
    <source>
        <dbReference type="Proteomes" id="UP000199392"/>
    </source>
</evidence>
<evidence type="ECO:0000256" key="7">
    <source>
        <dbReference type="ARBA" id="ARBA00023065"/>
    </source>
</evidence>
<evidence type="ECO:0000256" key="6">
    <source>
        <dbReference type="ARBA" id="ARBA00022989"/>
    </source>
</evidence>
<keyword evidence="8 10" id="KW-0472">Membrane</keyword>
<evidence type="ECO:0000256" key="8">
    <source>
        <dbReference type="ARBA" id="ARBA00023136"/>
    </source>
</evidence>
<keyword evidence="7" id="KW-0406">Ion transport</keyword>
<comment type="subcellular location">
    <subcellularLocation>
        <location evidence="1">Cell inner membrane</location>
        <topology evidence="1">Multi-pass membrane protein</topology>
    </subcellularLocation>
</comment>
<dbReference type="RefSeq" id="WP_092423979.1">
    <property type="nucleotide sequence ID" value="NZ_FNCL01000004.1"/>
</dbReference>
<dbReference type="GO" id="GO:0042910">
    <property type="term" value="F:xenobiotic transmembrane transporter activity"/>
    <property type="evidence" value="ECO:0007669"/>
    <property type="project" value="InterPro"/>
</dbReference>
<sequence>MTHELPYSAHIRAVLVMGLPLIGGHLAQLTIGLTDTVMMGRYGVPELAALSLSMTVFSVLFLFGSGFAFAVMPMVAQYAARGDEPNVRRATRMALWLSTGFFLLALPLFWFAKPLLLTLGQTDLVASNAQAYLRIAGVGLLPALGVMVFKSYLAALEHTRAVLWITVAAAVVNGLANYALIFGKWGAPELGITGAAIASLFAHGAAFVGVVLYARLRLPEHQIWFHFWRPDMEMLREVFHLGWPIGLTTLAEVGLFAATAVMVGWLGTVPLAAHGIAMQLSGAIFMVHLGLSNVATVRAGQAMGRSDLSYLTRGTMAAQVLSLGIVVITVILFLGIPETLIGLFLSPDDPDRAQILRVGTLLLAMAAVFQLVDSIQVIVLGVLRGMQDTKVPMLIAAVSYWLVGMPVAYVLGFPLGYGAGGVWMGLSLGLGLASALLYWRFWHRQVPHLSGLALARGADGD</sequence>
<evidence type="ECO:0000256" key="10">
    <source>
        <dbReference type="SAM" id="Phobius"/>
    </source>
</evidence>
<dbReference type="STRING" id="311180.SAMN04488050_104380"/>
<dbReference type="InterPro" id="IPR048279">
    <property type="entry name" value="MdtK-like"/>
</dbReference>
<dbReference type="Pfam" id="PF01554">
    <property type="entry name" value="MatE"/>
    <property type="match status" value="2"/>
</dbReference>
<protein>
    <recommendedName>
        <fullName evidence="9">Multidrug-efflux transporter</fullName>
    </recommendedName>
</protein>
<dbReference type="CDD" id="cd13131">
    <property type="entry name" value="MATE_NorM_like"/>
    <property type="match status" value="1"/>
</dbReference>
<feature type="transmembrane region" description="Helical" evidence="10">
    <location>
        <begin position="7"/>
        <end position="27"/>
    </location>
</feature>
<keyword evidence="3" id="KW-0050">Antiport</keyword>
<dbReference type="NCBIfam" id="TIGR00797">
    <property type="entry name" value="matE"/>
    <property type="match status" value="1"/>
</dbReference>
<dbReference type="Proteomes" id="UP000199392">
    <property type="component" value="Unassembled WGS sequence"/>
</dbReference>
<gene>
    <name evidence="11" type="ORF">SAMN04488050_104380</name>
</gene>
<feature type="transmembrane region" description="Helical" evidence="10">
    <location>
        <begin position="356"/>
        <end position="382"/>
    </location>
</feature>
<dbReference type="PANTHER" id="PTHR43298:SF2">
    <property type="entry name" value="FMN_FAD EXPORTER YEEO-RELATED"/>
    <property type="match status" value="1"/>
</dbReference>
<evidence type="ECO:0000256" key="9">
    <source>
        <dbReference type="ARBA" id="ARBA00031636"/>
    </source>
</evidence>
<accession>A0A1I6SH61</accession>
<feature type="transmembrane region" description="Helical" evidence="10">
    <location>
        <begin position="161"/>
        <end position="180"/>
    </location>
</feature>
<dbReference type="PANTHER" id="PTHR43298">
    <property type="entry name" value="MULTIDRUG RESISTANCE PROTEIN NORM-RELATED"/>
    <property type="match status" value="1"/>
</dbReference>
<feature type="transmembrane region" description="Helical" evidence="10">
    <location>
        <begin position="421"/>
        <end position="439"/>
    </location>
</feature>
<dbReference type="EMBL" id="FOZW01000004">
    <property type="protein sequence ID" value="SFS76286.1"/>
    <property type="molecule type" value="Genomic_DNA"/>
</dbReference>
<evidence type="ECO:0000256" key="5">
    <source>
        <dbReference type="ARBA" id="ARBA00022692"/>
    </source>
</evidence>